<proteinExistence type="predicted"/>
<gene>
    <name evidence="3" type="ORF">H9980_02925</name>
</gene>
<protein>
    <submittedName>
        <fullName evidence="3">Uncharacterized protein</fullName>
    </submittedName>
</protein>
<dbReference type="InterPro" id="IPR054216">
    <property type="entry name" value="DUF6930"/>
</dbReference>
<evidence type="ECO:0000259" key="1">
    <source>
        <dbReference type="Pfam" id="PF22007"/>
    </source>
</evidence>
<dbReference type="Proteomes" id="UP000886724">
    <property type="component" value="Unassembled WGS sequence"/>
</dbReference>
<reference evidence="3" key="1">
    <citation type="journal article" date="2021" name="PeerJ">
        <title>Extensive microbial diversity within the chicken gut microbiome revealed by metagenomics and culture.</title>
        <authorList>
            <person name="Gilroy R."/>
            <person name="Ravi A."/>
            <person name="Getino M."/>
            <person name="Pursley I."/>
            <person name="Horton D.L."/>
            <person name="Alikhan N.F."/>
            <person name="Baker D."/>
            <person name="Gharbi K."/>
            <person name="Hall N."/>
            <person name="Watson M."/>
            <person name="Adriaenssens E.M."/>
            <person name="Foster-Nyarko E."/>
            <person name="Jarju S."/>
            <person name="Secka A."/>
            <person name="Antonio M."/>
            <person name="Oren A."/>
            <person name="Chaudhuri R.R."/>
            <person name="La Ragione R."/>
            <person name="Hildebrand F."/>
            <person name="Pallen M.J."/>
        </authorList>
    </citation>
    <scope>NUCLEOTIDE SEQUENCE</scope>
    <source>
        <strain evidence="3">ChiGjej1B1-14440</strain>
    </source>
</reference>
<reference evidence="3" key="2">
    <citation type="submission" date="2021-04" db="EMBL/GenBank/DDBJ databases">
        <authorList>
            <person name="Gilroy R."/>
        </authorList>
    </citation>
    <scope>NUCLEOTIDE SEQUENCE</scope>
    <source>
        <strain evidence="3">ChiGjej1B1-14440</strain>
    </source>
</reference>
<dbReference type="AlphaFoldDB" id="A0A9D1XKM4"/>
<evidence type="ECO:0000313" key="3">
    <source>
        <dbReference type="EMBL" id="HIX80911.1"/>
    </source>
</evidence>
<dbReference type="Pfam" id="PF23988">
    <property type="entry name" value="DUF7309"/>
    <property type="match status" value="1"/>
</dbReference>
<name>A0A9D1XKM4_9FIRM</name>
<dbReference type="InterPro" id="IPR055733">
    <property type="entry name" value="DUF7309"/>
</dbReference>
<evidence type="ECO:0000259" key="2">
    <source>
        <dbReference type="Pfam" id="PF23988"/>
    </source>
</evidence>
<feature type="domain" description="DUF6930" evidence="1">
    <location>
        <begin position="208"/>
        <end position="326"/>
    </location>
</feature>
<dbReference type="Pfam" id="PF22007">
    <property type="entry name" value="DUF6930"/>
    <property type="match status" value="1"/>
</dbReference>
<feature type="domain" description="DUF7309" evidence="2">
    <location>
        <begin position="8"/>
        <end position="176"/>
    </location>
</feature>
<accession>A0A9D1XKM4</accession>
<evidence type="ECO:0000313" key="4">
    <source>
        <dbReference type="Proteomes" id="UP000886724"/>
    </source>
</evidence>
<sequence length="330" mass="38705">MKNNLETWKKLYETTKIWSTKKPWLYLESNDWIQIEFDDMESIYCTIMGSLGECIGLSIYQGDAGLADLISISREYDDIDLSTYMMFDQNCITLYMGNRDEVPKHQKNIIKQLGLRYRGNGNWPYFLSFKKGFMPFDIDDNQAALLIKVMEKLLEIVPYYQKGKIDVEFEENEMIYAHIENNQWQYEAICIPDIDKFVAVIPENEQLMNKLKATSYNDNELIIDINYAAGFVTDPDYSQPINPLLVIVFDKKSEMIVFQEMLKPDDDEIQLALDFLVSYILQYGRPRTIYFKNPIVWCALSELCIQCKIALKISKLPLVDEYFETIRNIL</sequence>
<organism evidence="3 4">
    <name type="scientific">Candidatus Erysipelatoclostridium merdavium</name>
    <dbReference type="NCBI Taxonomy" id="2838566"/>
    <lineage>
        <taxon>Bacteria</taxon>
        <taxon>Bacillati</taxon>
        <taxon>Bacillota</taxon>
        <taxon>Erysipelotrichia</taxon>
        <taxon>Erysipelotrichales</taxon>
        <taxon>Erysipelotrichales incertae sedis</taxon>
    </lineage>
</organism>
<dbReference type="EMBL" id="DXET01000073">
    <property type="protein sequence ID" value="HIX80911.1"/>
    <property type="molecule type" value="Genomic_DNA"/>
</dbReference>
<comment type="caution">
    <text evidence="3">The sequence shown here is derived from an EMBL/GenBank/DDBJ whole genome shotgun (WGS) entry which is preliminary data.</text>
</comment>